<dbReference type="PANTHER" id="PTHR43157">
    <property type="entry name" value="PHOSPHATIDYLINOSITOL-GLYCAN BIOSYNTHESIS CLASS F PROTEIN-RELATED"/>
    <property type="match status" value="1"/>
</dbReference>
<evidence type="ECO:0000256" key="1">
    <source>
        <dbReference type="ARBA" id="ARBA00023002"/>
    </source>
</evidence>
<dbReference type="EMBL" id="CP011058">
    <property type="protein sequence ID" value="AJY73901.1"/>
    <property type="molecule type" value="Genomic_DNA"/>
</dbReference>
<dbReference type="HOGENOM" id="CLU_010194_44_5_9"/>
<dbReference type="KEGG" id="pbj:VN24_03845"/>
<dbReference type="Pfam" id="PF00106">
    <property type="entry name" value="adh_short"/>
    <property type="match status" value="1"/>
</dbReference>
<keyword evidence="1" id="KW-0560">Oxidoreductase</keyword>
<evidence type="ECO:0000313" key="3">
    <source>
        <dbReference type="Proteomes" id="UP000032633"/>
    </source>
</evidence>
<keyword evidence="3" id="KW-1185">Reference proteome</keyword>
<dbReference type="PATRIC" id="fig|1126833.4.peg.835"/>
<dbReference type="GO" id="GO:0016491">
    <property type="term" value="F:oxidoreductase activity"/>
    <property type="evidence" value="ECO:0007669"/>
    <property type="project" value="UniProtKB-KW"/>
</dbReference>
<evidence type="ECO:0000313" key="2">
    <source>
        <dbReference type="EMBL" id="AJY73901.1"/>
    </source>
</evidence>
<dbReference type="InterPro" id="IPR036291">
    <property type="entry name" value="NAD(P)-bd_dom_sf"/>
</dbReference>
<dbReference type="Gene3D" id="3.40.50.720">
    <property type="entry name" value="NAD(P)-binding Rossmann-like Domain"/>
    <property type="match status" value="1"/>
</dbReference>
<protein>
    <submittedName>
        <fullName evidence="2">Short-chain dehydrogenase</fullName>
    </submittedName>
</protein>
<gene>
    <name evidence="2" type="ORF">VN24_03845</name>
</gene>
<dbReference type="InterPro" id="IPR002347">
    <property type="entry name" value="SDR_fam"/>
</dbReference>
<reference evidence="2 3" key="1">
    <citation type="journal article" date="2015" name="J. Biotechnol.">
        <title>Complete genome sequence of Paenibacillus beijingensis 7188(T) (=DSM 24997(T)), a novel rhizobacterium from jujube garden soil.</title>
        <authorList>
            <person name="Kwak Y."/>
            <person name="Shin J.H."/>
        </authorList>
    </citation>
    <scope>NUCLEOTIDE SEQUENCE [LARGE SCALE GENOMIC DNA]</scope>
    <source>
        <strain evidence="2 3">DSM 24997</strain>
    </source>
</reference>
<organism evidence="2 3">
    <name type="scientific">Paenibacillus beijingensis</name>
    <dbReference type="NCBI Taxonomy" id="1126833"/>
    <lineage>
        <taxon>Bacteria</taxon>
        <taxon>Bacillati</taxon>
        <taxon>Bacillota</taxon>
        <taxon>Bacilli</taxon>
        <taxon>Bacillales</taxon>
        <taxon>Paenibacillaceae</taxon>
        <taxon>Paenibacillus</taxon>
    </lineage>
</organism>
<name>A0A0D5NF76_9BACL</name>
<dbReference type="OrthoDB" id="9809821at2"/>
<dbReference type="SUPFAM" id="SSF51735">
    <property type="entry name" value="NAD(P)-binding Rossmann-fold domains"/>
    <property type="match status" value="1"/>
</dbReference>
<sequence length="304" mass="32605">MENGMTNANRTLRGKYVVITGATSGIGLAAAKELAAQGANLGIVARSEAKANEAAAQIKAASGGRAAVDVFLADMASQQSVRRAAADILAHCPKVDVLINNAGAMFVTRQLTVDGLEMTWAVNHLAPFLLTTLLLDRLKESGHARVITTASHGHKMAKKGIHFDDLGAERLYKSPQKLMGGPTLRYGETKLANILFTTELARRLEGTGVTAHCFDPGLVATNFNQDNGRLARMTMAVMRMFARTPEKGAETLVWLAGSDEIAAESGGYYRDMQTAIPAAPARNAEAAKRLWEISEEQTGIRKTR</sequence>
<proteinExistence type="predicted"/>
<dbReference type="CDD" id="cd05327">
    <property type="entry name" value="retinol-DH_like_SDR_c_like"/>
    <property type="match status" value="1"/>
</dbReference>
<dbReference type="PRINTS" id="PR00081">
    <property type="entry name" value="GDHRDH"/>
</dbReference>
<accession>A0A0D5NF76</accession>
<dbReference type="STRING" id="1126833.VN24_03845"/>
<dbReference type="Proteomes" id="UP000032633">
    <property type="component" value="Chromosome"/>
</dbReference>
<reference evidence="3" key="2">
    <citation type="submission" date="2015-03" db="EMBL/GenBank/DDBJ databases">
        <title>Genome sequence of Paenibacillus beijingensis strain DSM 24997T.</title>
        <authorList>
            <person name="Kwak Y."/>
            <person name="Shin J.-H."/>
        </authorList>
    </citation>
    <scope>NUCLEOTIDE SEQUENCE [LARGE SCALE GENOMIC DNA]</scope>
    <source>
        <strain evidence="3">DSM 24997</strain>
    </source>
</reference>
<dbReference type="PANTHER" id="PTHR43157:SF31">
    <property type="entry name" value="PHOSPHATIDYLINOSITOL-GLYCAN BIOSYNTHESIS CLASS F PROTEIN"/>
    <property type="match status" value="1"/>
</dbReference>
<dbReference type="AlphaFoldDB" id="A0A0D5NF76"/>